<dbReference type="InterPro" id="IPR050248">
    <property type="entry name" value="Polysacc_deacetylase_ArnD"/>
</dbReference>
<dbReference type="AlphaFoldDB" id="A0A2T4DH84"/>
<proteinExistence type="predicted"/>
<organism evidence="4 5">
    <name type="scientific">Marivirga lumbricoides</name>
    <dbReference type="NCBI Taxonomy" id="1046115"/>
    <lineage>
        <taxon>Bacteria</taxon>
        <taxon>Pseudomonadati</taxon>
        <taxon>Bacteroidota</taxon>
        <taxon>Cytophagia</taxon>
        <taxon>Cytophagales</taxon>
        <taxon>Marivirgaceae</taxon>
        <taxon>Marivirga</taxon>
    </lineage>
</organism>
<name>A0A2T4DH84_9BACT</name>
<evidence type="ECO:0000256" key="2">
    <source>
        <dbReference type="ARBA" id="ARBA00022801"/>
    </source>
</evidence>
<keyword evidence="1" id="KW-0479">Metal-binding</keyword>
<comment type="caution">
    <text evidence="4">The sequence shown here is derived from an EMBL/GenBank/DDBJ whole genome shotgun (WGS) entry which is preliminary data.</text>
</comment>
<dbReference type="PANTHER" id="PTHR10587">
    <property type="entry name" value="GLYCOSYL TRANSFERASE-RELATED"/>
    <property type="match status" value="1"/>
</dbReference>
<gene>
    <name evidence="4" type="ORF">C9994_13250</name>
</gene>
<dbReference type="GO" id="GO:0016810">
    <property type="term" value="F:hydrolase activity, acting on carbon-nitrogen (but not peptide) bonds"/>
    <property type="evidence" value="ECO:0007669"/>
    <property type="project" value="InterPro"/>
</dbReference>
<dbReference type="Pfam" id="PF01522">
    <property type="entry name" value="Polysacc_deac_1"/>
    <property type="match status" value="1"/>
</dbReference>
<reference evidence="4 5" key="1">
    <citation type="submission" date="2018-03" db="EMBL/GenBank/DDBJ databases">
        <title>Cross-interface Injection: A General Nanoliter Liquid Handling Method Applied to Single Cells Genome Amplification Automated Nanoliter Liquid Handling Applied to Single Cell Multiple Displacement Amplification.</title>
        <authorList>
            <person name="Yun J."/>
            <person name="Xu P."/>
            <person name="Xu J."/>
            <person name="Dai X."/>
            <person name="Wang Y."/>
            <person name="Zheng X."/>
            <person name="Cao C."/>
            <person name="Yi Q."/>
            <person name="Zhu Y."/>
            <person name="Wang L."/>
            <person name="Dong Z."/>
            <person name="Huang Y."/>
            <person name="Huang L."/>
            <person name="Du W."/>
        </authorList>
    </citation>
    <scope>NUCLEOTIDE SEQUENCE [LARGE SCALE GENOMIC DNA]</scope>
    <source>
        <strain evidence="4 5">Z-D1-2</strain>
    </source>
</reference>
<dbReference type="SUPFAM" id="SSF88713">
    <property type="entry name" value="Glycoside hydrolase/deacetylase"/>
    <property type="match status" value="1"/>
</dbReference>
<dbReference type="PROSITE" id="PS51677">
    <property type="entry name" value="NODB"/>
    <property type="match status" value="1"/>
</dbReference>
<dbReference type="Gene3D" id="3.20.20.370">
    <property type="entry name" value="Glycoside hydrolase/deacetylase"/>
    <property type="match status" value="1"/>
</dbReference>
<dbReference type="EMBL" id="PYVU01000177">
    <property type="protein sequence ID" value="PTB93201.1"/>
    <property type="molecule type" value="Genomic_DNA"/>
</dbReference>
<dbReference type="PANTHER" id="PTHR10587:SF133">
    <property type="entry name" value="CHITIN DEACETYLASE 1-RELATED"/>
    <property type="match status" value="1"/>
</dbReference>
<evidence type="ECO:0000259" key="3">
    <source>
        <dbReference type="PROSITE" id="PS51677"/>
    </source>
</evidence>
<evidence type="ECO:0000256" key="1">
    <source>
        <dbReference type="ARBA" id="ARBA00022723"/>
    </source>
</evidence>
<dbReference type="Proteomes" id="UP000240608">
    <property type="component" value="Unassembled WGS sequence"/>
</dbReference>
<accession>A0A2T4DH84</accession>
<evidence type="ECO:0000313" key="5">
    <source>
        <dbReference type="Proteomes" id="UP000240608"/>
    </source>
</evidence>
<protein>
    <submittedName>
        <fullName evidence="4">Polysaccharide deacetylase</fullName>
    </submittedName>
</protein>
<dbReference type="InterPro" id="IPR011330">
    <property type="entry name" value="Glyco_hydro/deAcase_b/a-brl"/>
</dbReference>
<dbReference type="GO" id="GO:0005975">
    <property type="term" value="P:carbohydrate metabolic process"/>
    <property type="evidence" value="ECO:0007669"/>
    <property type="project" value="InterPro"/>
</dbReference>
<dbReference type="GO" id="GO:0016020">
    <property type="term" value="C:membrane"/>
    <property type="evidence" value="ECO:0007669"/>
    <property type="project" value="TreeGrafter"/>
</dbReference>
<dbReference type="InterPro" id="IPR002509">
    <property type="entry name" value="NODB_dom"/>
</dbReference>
<dbReference type="GO" id="GO:0046872">
    <property type="term" value="F:metal ion binding"/>
    <property type="evidence" value="ECO:0007669"/>
    <property type="project" value="UniProtKB-KW"/>
</dbReference>
<evidence type="ECO:0000313" key="4">
    <source>
        <dbReference type="EMBL" id="PTB93201.1"/>
    </source>
</evidence>
<feature type="domain" description="NodB homology" evidence="3">
    <location>
        <begin position="22"/>
        <end position="248"/>
    </location>
</feature>
<keyword evidence="2" id="KW-0378">Hydrolase</keyword>
<sequence length="307" mass="36478">MRIFVIFLLLATFLLNTISAQINVAITIDDVPNVKQYQKDKLHPLLLHKLDSLNVPIAIFINYSKLEQNKEIDKNKQLLSAWLQREYVTAANHTFSHSRYSDVGFESFKKDIEKGEAFREGTELKKDPKYFRFPFNDLGKDSLQHKKIKTYLKEQGFTIAPHTVESSDWMFSYLYEHYLKSGEMDKAKEVAAAYVVKTIQYFDFFDSLAETQYNRKINQIYLCHDNQLNADYLPGIIQLLKEKNYSFISLEEALKDPIYHQEDNYYQKWGVSWLYRWMKNPKERSVAMKQEPDIMEYYKVYEKLVNE</sequence>